<dbReference type="PROSITE" id="PS00053">
    <property type="entry name" value="RIBOSOMAL_S8"/>
    <property type="match status" value="1"/>
</dbReference>
<evidence type="ECO:0000256" key="3">
    <source>
        <dbReference type="ARBA" id="ARBA00022884"/>
    </source>
</evidence>
<dbReference type="AlphaFoldDB" id="A0A1L2JK54"/>
<organism evidence="8">
    <name type="scientific">uncultured korarchaeote</name>
    <dbReference type="NCBI Taxonomy" id="161241"/>
    <lineage>
        <taxon>Archaea</taxon>
        <taxon>Thermoproteota</taxon>
        <taxon>environmental samples</taxon>
    </lineage>
</organism>
<keyword evidence="3 6" id="KW-0694">RNA-binding</keyword>
<dbReference type="NCBIfam" id="NF003115">
    <property type="entry name" value="PRK04034.1"/>
    <property type="match status" value="1"/>
</dbReference>
<comment type="function">
    <text evidence="6">One of the primary rRNA binding proteins, it binds directly to 16S rRNA central domain where it helps coordinate assembly of the platform of the 30S subunit.</text>
</comment>
<dbReference type="Gene3D" id="3.30.1370.30">
    <property type="match status" value="1"/>
</dbReference>
<dbReference type="Pfam" id="PF00410">
    <property type="entry name" value="Ribosomal_S8"/>
    <property type="match status" value="1"/>
</dbReference>
<evidence type="ECO:0000256" key="4">
    <source>
        <dbReference type="ARBA" id="ARBA00022980"/>
    </source>
</evidence>
<accession>A0A1L2JK54</accession>
<dbReference type="FunFam" id="3.30.1370.30:FF:000001">
    <property type="entry name" value="40S ribosomal protein S15a"/>
    <property type="match status" value="1"/>
</dbReference>
<dbReference type="InterPro" id="IPR047863">
    <property type="entry name" value="Ribosomal_uS8_CS"/>
</dbReference>
<keyword evidence="5 6" id="KW-0687">Ribonucleoprotein</keyword>
<dbReference type="PANTHER" id="PTHR11758">
    <property type="entry name" value="40S RIBOSOMAL PROTEIN S15A"/>
    <property type="match status" value="1"/>
</dbReference>
<dbReference type="GO" id="GO:0005840">
    <property type="term" value="C:ribosome"/>
    <property type="evidence" value="ECO:0007669"/>
    <property type="project" value="UniProtKB-KW"/>
</dbReference>
<gene>
    <name evidence="6" type="primary">rps8</name>
</gene>
<comment type="similarity">
    <text evidence="1 6 7">Belongs to the universal ribosomal protein uS8 family.</text>
</comment>
<evidence type="ECO:0000256" key="5">
    <source>
        <dbReference type="ARBA" id="ARBA00023274"/>
    </source>
</evidence>
<evidence type="ECO:0000256" key="1">
    <source>
        <dbReference type="ARBA" id="ARBA00006471"/>
    </source>
</evidence>
<dbReference type="HAMAP" id="MF_01302_A">
    <property type="entry name" value="Ribosomal_uS8_A"/>
    <property type="match status" value="1"/>
</dbReference>
<dbReference type="InterPro" id="IPR000630">
    <property type="entry name" value="Ribosomal_uS8"/>
</dbReference>
<dbReference type="SUPFAM" id="SSF56047">
    <property type="entry name" value="Ribosomal protein S8"/>
    <property type="match status" value="1"/>
</dbReference>
<evidence type="ECO:0000256" key="6">
    <source>
        <dbReference type="HAMAP-Rule" id="MF_01302"/>
    </source>
</evidence>
<dbReference type="GO" id="GO:0006412">
    <property type="term" value="P:translation"/>
    <property type="evidence" value="ECO:0007669"/>
    <property type="project" value="UniProtKB-UniRule"/>
</dbReference>
<name>A0A1L2JK54_9CREN</name>
<dbReference type="EMBL" id="KX765011">
    <property type="protein sequence ID" value="AOZ56098.1"/>
    <property type="molecule type" value="Genomic_DNA"/>
</dbReference>
<keyword evidence="4 6" id="KW-0689">Ribosomal protein</keyword>
<dbReference type="GO" id="GO:0019843">
    <property type="term" value="F:rRNA binding"/>
    <property type="evidence" value="ECO:0007669"/>
    <property type="project" value="UniProtKB-UniRule"/>
</dbReference>
<evidence type="ECO:0000313" key="8">
    <source>
        <dbReference type="EMBL" id="AOZ56098.1"/>
    </source>
</evidence>
<dbReference type="InterPro" id="IPR035987">
    <property type="entry name" value="Ribosomal_uS8_sf"/>
</dbReference>
<sequence>MTRLDPLADALSALTNASRLGKREVVIPVASKLIGHVLRVMQEEGYIGEFEYIDDGRAGKYRVKLLGRLNKAAVIKPRFPVKKDEFEEFERMFLPAYNVGALVVSTPKGVMTHRKAKELGIGGVLLAYFY</sequence>
<comment type="subunit">
    <text evidence="6">Part of the 30S ribosomal subunit.</text>
</comment>
<evidence type="ECO:0000256" key="7">
    <source>
        <dbReference type="RuleBase" id="RU003660"/>
    </source>
</evidence>
<evidence type="ECO:0000256" key="2">
    <source>
        <dbReference type="ARBA" id="ARBA00022730"/>
    </source>
</evidence>
<dbReference type="GO" id="GO:0003735">
    <property type="term" value="F:structural constituent of ribosome"/>
    <property type="evidence" value="ECO:0007669"/>
    <property type="project" value="InterPro"/>
</dbReference>
<protein>
    <recommendedName>
        <fullName evidence="6">Small ribosomal subunit protein uS8</fullName>
    </recommendedName>
</protein>
<dbReference type="Gene3D" id="3.30.1490.10">
    <property type="match status" value="1"/>
</dbReference>
<reference evidence="8" key="1">
    <citation type="journal article" date="2017" name="Nature">
        <title>Metagenomic exploration of ASGARD archaea illuminates the origin of cellular complexity in eukaryotes.</title>
        <authorList>
            <person name="Zaremba-Niedzwiedzka K."/>
            <person name="Caceres E.F."/>
            <person name="Saw J.H.W."/>
            <person name="Backstrom D."/>
            <person name="Juzokaite L."/>
            <person name="Vancaester E."/>
            <person name="Seitz K.W."/>
            <person name="Anantharaman K."/>
            <person name="Starnawski P."/>
            <person name="Kjeldsen K.U."/>
            <person name="Stott M.B."/>
            <person name="Nunoura T."/>
            <person name="Banfield J.F."/>
            <person name="Schramm A."/>
            <person name="Baker B.J."/>
            <person name="Spang A."/>
            <person name="Ettema T.J.G."/>
        </authorList>
    </citation>
    <scope>NUCLEOTIDE SEQUENCE</scope>
    <source>
        <strain evidence="8">TIV_2</strain>
    </source>
</reference>
<dbReference type="GO" id="GO:1990904">
    <property type="term" value="C:ribonucleoprotein complex"/>
    <property type="evidence" value="ECO:0007669"/>
    <property type="project" value="UniProtKB-KW"/>
</dbReference>
<proteinExistence type="inferred from homology"/>
<keyword evidence="2 6" id="KW-0699">rRNA-binding</keyword>